<organism evidence="11 12">
    <name type="scientific">Caenispirillum bisanense</name>
    <dbReference type="NCBI Taxonomy" id="414052"/>
    <lineage>
        <taxon>Bacteria</taxon>
        <taxon>Pseudomonadati</taxon>
        <taxon>Pseudomonadota</taxon>
        <taxon>Alphaproteobacteria</taxon>
        <taxon>Rhodospirillales</taxon>
        <taxon>Novispirillaceae</taxon>
        <taxon>Caenispirillum</taxon>
    </lineage>
</organism>
<dbReference type="InterPro" id="IPR022644">
    <property type="entry name" value="De-COase2_N"/>
</dbReference>
<dbReference type="Gene3D" id="2.40.37.10">
    <property type="entry name" value="Lyase, Ornithine Decarboxylase, Chain A, domain 1"/>
    <property type="match status" value="1"/>
</dbReference>
<dbReference type="InterPro" id="IPR000183">
    <property type="entry name" value="Orn/DAP/Arg_de-COase"/>
</dbReference>
<accession>A0A286GLD9</accession>
<keyword evidence="5 8" id="KW-0457">Lysine biosynthesis</keyword>
<dbReference type="PRINTS" id="PR01181">
    <property type="entry name" value="DAPDCRBXLASE"/>
</dbReference>
<dbReference type="Pfam" id="PF00278">
    <property type="entry name" value="Orn_DAP_Arg_deC"/>
    <property type="match status" value="1"/>
</dbReference>
<feature type="domain" description="Orn/DAP/Arg decarboxylase 2 C-terminal" evidence="9">
    <location>
        <begin position="30"/>
        <end position="376"/>
    </location>
</feature>
<dbReference type="PANTHER" id="PTHR43727:SF2">
    <property type="entry name" value="GROUP IV DECARBOXYLASE"/>
    <property type="match status" value="1"/>
</dbReference>
<keyword evidence="2 5" id="KW-0210">Decarboxylase</keyword>
<comment type="subunit">
    <text evidence="5">Homodimer.</text>
</comment>
<dbReference type="HAMAP" id="MF_02120">
    <property type="entry name" value="LysA"/>
    <property type="match status" value="1"/>
</dbReference>
<comment type="similarity">
    <text evidence="5">Belongs to the Orn/Lys/Arg decarboxylase class-II family. LysA subfamily.</text>
</comment>
<dbReference type="InterPro" id="IPR009006">
    <property type="entry name" value="Ala_racemase/Decarboxylase_C"/>
</dbReference>
<dbReference type="PRINTS" id="PR01179">
    <property type="entry name" value="ODADCRBXLASE"/>
</dbReference>
<dbReference type="Pfam" id="PF02784">
    <property type="entry name" value="Orn_Arg_deC_N"/>
    <property type="match status" value="1"/>
</dbReference>
<evidence type="ECO:0000259" key="9">
    <source>
        <dbReference type="Pfam" id="PF00278"/>
    </source>
</evidence>
<dbReference type="FunFam" id="3.20.20.10:FF:000003">
    <property type="entry name" value="Diaminopimelate decarboxylase"/>
    <property type="match status" value="1"/>
</dbReference>
<gene>
    <name evidence="5" type="primary">lysA</name>
    <name evidence="11" type="ORF">SAMN05421508_105283</name>
</gene>
<dbReference type="UniPathway" id="UPA00034">
    <property type="reaction ID" value="UER00027"/>
</dbReference>
<evidence type="ECO:0000256" key="8">
    <source>
        <dbReference type="RuleBase" id="RU003738"/>
    </source>
</evidence>
<feature type="binding site" evidence="5">
    <location>
        <position position="350"/>
    </location>
    <ligand>
        <name>substrate</name>
    </ligand>
</feature>
<evidence type="ECO:0000256" key="5">
    <source>
        <dbReference type="HAMAP-Rule" id="MF_02120"/>
    </source>
</evidence>
<evidence type="ECO:0000256" key="1">
    <source>
        <dbReference type="ARBA" id="ARBA00001933"/>
    </source>
</evidence>
<comment type="catalytic activity">
    <reaction evidence="5 8">
        <text>meso-2,6-diaminopimelate + H(+) = L-lysine + CO2</text>
        <dbReference type="Rhea" id="RHEA:15101"/>
        <dbReference type="ChEBI" id="CHEBI:15378"/>
        <dbReference type="ChEBI" id="CHEBI:16526"/>
        <dbReference type="ChEBI" id="CHEBI:32551"/>
        <dbReference type="ChEBI" id="CHEBI:57791"/>
        <dbReference type="EC" id="4.1.1.20"/>
    </reaction>
</comment>
<dbReference type="PANTHER" id="PTHR43727">
    <property type="entry name" value="DIAMINOPIMELATE DECARBOXYLASE"/>
    <property type="match status" value="1"/>
</dbReference>
<dbReference type="Gene3D" id="3.20.20.10">
    <property type="entry name" value="Alanine racemase"/>
    <property type="match status" value="1"/>
</dbReference>
<feature type="binding site" evidence="5">
    <location>
        <begin position="278"/>
        <end position="281"/>
    </location>
    <ligand>
        <name>pyridoxal 5'-phosphate</name>
        <dbReference type="ChEBI" id="CHEBI:597326"/>
    </ligand>
</feature>
<sequence>MHHFTYRDGALHCEDVPLAAIAAAVGTPVYVYSTATLTRHWTVFTGALKDAGLDASVHFATKANGNMAVLRTLADLGAGADVVSGGELFAAMHAGIPASRIVFSGVGKTRDELAYALDQGVFQINVESEPELRLLDAVAREKGVQAPIAIRVNPDVEAGTHEKITTGKLDNKFGIAWTQAHALYRLAADLPGIAVKAIAMHIGSQIADLAPFAAAFRRMRDLLAILRADGIEIERLDIGGGLGVPYDREGDPTPMPPADYAKVIRQELGDLGCKLLLEPGRLITANAGVLLTKVIYRKEGATRTFVIVDAGMNDLVRPAMYDAFHAIAPVREPAAGAATELVDVVGPICESSDIFAKQRSLPRLEADDLLVLRTAGAYGAAMSNSYNGRPLVPEVLVNGDQYAVVRRRPTWEELVTLESLAPWQG</sequence>
<feature type="binding site" evidence="5">
    <location>
        <position position="378"/>
    </location>
    <ligand>
        <name>pyridoxal 5'-phosphate</name>
        <dbReference type="ChEBI" id="CHEBI:597326"/>
    </ligand>
</feature>
<feature type="binding site" evidence="5">
    <location>
        <position position="241"/>
    </location>
    <ligand>
        <name>pyridoxal 5'-phosphate</name>
        <dbReference type="ChEBI" id="CHEBI:597326"/>
    </ligand>
</feature>
<reference evidence="11 12" key="1">
    <citation type="submission" date="2017-09" db="EMBL/GenBank/DDBJ databases">
        <authorList>
            <person name="Ehlers B."/>
            <person name="Leendertz F.H."/>
        </authorList>
    </citation>
    <scope>NUCLEOTIDE SEQUENCE [LARGE SCALE GENOMIC DNA]</scope>
    <source>
        <strain evidence="11 12">USBA 140</strain>
    </source>
</reference>
<dbReference type="EMBL" id="OCNJ01000005">
    <property type="protein sequence ID" value="SOD96355.1"/>
    <property type="molecule type" value="Genomic_DNA"/>
</dbReference>
<dbReference type="SUPFAM" id="SSF51419">
    <property type="entry name" value="PLP-binding barrel"/>
    <property type="match status" value="1"/>
</dbReference>
<evidence type="ECO:0000256" key="4">
    <source>
        <dbReference type="ARBA" id="ARBA00023239"/>
    </source>
</evidence>
<comment type="cofactor">
    <cofactor evidence="1 5 7 8">
        <name>pyridoxal 5'-phosphate</name>
        <dbReference type="ChEBI" id="CHEBI:597326"/>
    </cofactor>
</comment>
<dbReference type="OrthoDB" id="9802241at2"/>
<dbReference type="AlphaFoldDB" id="A0A286GLD9"/>
<dbReference type="RefSeq" id="WP_097279652.1">
    <property type="nucleotide sequence ID" value="NZ_OCNJ01000005.1"/>
</dbReference>
<dbReference type="GO" id="GO:0030170">
    <property type="term" value="F:pyridoxal phosphate binding"/>
    <property type="evidence" value="ECO:0007669"/>
    <property type="project" value="UniProtKB-UniRule"/>
</dbReference>
<dbReference type="EC" id="4.1.1.20" evidence="5 6"/>
<dbReference type="CDD" id="cd06828">
    <property type="entry name" value="PLPDE_III_DapDC"/>
    <property type="match status" value="1"/>
</dbReference>
<feature type="domain" description="Orn/DAP/Arg decarboxylase 2 N-terminal" evidence="10">
    <location>
        <begin position="38"/>
        <end position="285"/>
    </location>
</feature>
<feature type="binding site" evidence="5">
    <location>
        <position position="281"/>
    </location>
    <ligand>
        <name>substrate</name>
    </ligand>
</feature>
<protein>
    <recommendedName>
        <fullName evidence="5 6">Diaminopimelate decarboxylase</fullName>
        <shortName evidence="5">DAP decarboxylase</shortName>
        <shortName evidence="5">DAPDC</shortName>
        <ecNumber evidence="5 6">4.1.1.20</ecNumber>
    </recommendedName>
</protein>
<dbReference type="PROSITE" id="PS00878">
    <property type="entry name" value="ODR_DC_2_1"/>
    <property type="match status" value="1"/>
</dbReference>
<evidence type="ECO:0000313" key="11">
    <source>
        <dbReference type="EMBL" id="SOD96355.1"/>
    </source>
</evidence>
<feature type="modified residue" description="N6-(pyridoxal phosphate)lysine" evidence="5 7">
    <location>
        <position position="62"/>
    </location>
</feature>
<keyword evidence="5" id="KW-0028">Amino-acid biosynthesis</keyword>
<feature type="binding site" evidence="5">
    <location>
        <position position="321"/>
    </location>
    <ligand>
        <name>substrate</name>
    </ligand>
</feature>
<evidence type="ECO:0000259" key="10">
    <source>
        <dbReference type="Pfam" id="PF02784"/>
    </source>
</evidence>
<name>A0A286GLD9_9PROT</name>
<keyword evidence="4 5" id="KW-0456">Lyase</keyword>
<dbReference type="InterPro" id="IPR022653">
    <property type="entry name" value="De-COase2_pyr-phos_BS"/>
</dbReference>
<dbReference type="InterPro" id="IPR022643">
    <property type="entry name" value="De-COase2_C"/>
</dbReference>
<dbReference type="Proteomes" id="UP000219621">
    <property type="component" value="Unassembled WGS sequence"/>
</dbReference>
<evidence type="ECO:0000256" key="3">
    <source>
        <dbReference type="ARBA" id="ARBA00022898"/>
    </source>
</evidence>
<evidence type="ECO:0000313" key="12">
    <source>
        <dbReference type="Proteomes" id="UP000219621"/>
    </source>
</evidence>
<evidence type="ECO:0000256" key="2">
    <source>
        <dbReference type="ARBA" id="ARBA00022793"/>
    </source>
</evidence>
<feature type="binding site" evidence="5">
    <location>
        <position position="378"/>
    </location>
    <ligand>
        <name>substrate</name>
    </ligand>
</feature>
<feature type="binding site" evidence="5">
    <location>
        <position position="317"/>
    </location>
    <ligand>
        <name>substrate</name>
    </ligand>
</feature>
<evidence type="ECO:0000256" key="6">
    <source>
        <dbReference type="NCBIfam" id="TIGR01048"/>
    </source>
</evidence>
<dbReference type="InterPro" id="IPR029066">
    <property type="entry name" value="PLP-binding_barrel"/>
</dbReference>
<keyword evidence="12" id="KW-1185">Reference proteome</keyword>
<keyword evidence="3 5" id="KW-0663">Pyridoxal phosphate</keyword>
<comment type="function">
    <text evidence="5">Specifically catalyzes the decarboxylation of meso-diaminopimelate (meso-DAP) to L-lysine.</text>
</comment>
<dbReference type="InterPro" id="IPR002986">
    <property type="entry name" value="DAP_deCOOHase_LysA"/>
</dbReference>
<dbReference type="SUPFAM" id="SSF50621">
    <property type="entry name" value="Alanine racemase C-terminal domain-like"/>
    <property type="match status" value="1"/>
</dbReference>
<proteinExistence type="inferred from homology"/>
<comment type="pathway">
    <text evidence="5 8">Amino-acid biosynthesis; L-lysine biosynthesis via DAP pathway; L-lysine from DL-2,6-diaminopimelate: step 1/1.</text>
</comment>
<dbReference type="GO" id="GO:0009089">
    <property type="term" value="P:lysine biosynthetic process via diaminopimelate"/>
    <property type="evidence" value="ECO:0007669"/>
    <property type="project" value="UniProtKB-UniRule"/>
</dbReference>
<dbReference type="GO" id="GO:0008836">
    <property type="term" value="F:diaminopimelate decarboxylase activity"/>
    <property type="evidence" value="ECO:0007669"/>
    <property type="project" value="UniProtKB-UniRule"/>
</dbReference>
<dbReference type="NCBIfam" id="TIGR01048">
    <property type="entry name" value="lysA"/>
    <property type="match status" value="1"/>
</dbReference>
<feature type="active site" description="Proton donor" evidence="7">
    <location>
        <position position="349"/>
    </location>
</feature>
<evidence type="ECO:0000256" key="7">
    <source>
        <dbReference type="PIRSR" id="PIRSR600183-50"/>
    </source>
</evidence>